<feature type="transmembrane region" description="Helical" evidence="1">
    <location>
        <begin position="206"/>
        <end position="225"/>
    </location>
</feature>
<dbReference type="AlphaFoldDB" id="A0AAD4DHP2"/>
<dbReference type="Proteomes" id="UP001194580">
    <property type="component" value="Unassembled WGS sequence"/>
</dbReference>
<keyword evidence="2" id="KW-0732">Signal</keyword>
<evidence type="ECO:0008006" key="5">
    <source>
        <dbReference type="Google" id="ProtNLM"/>
    </source>
</evidence>
<keyword evidence="1" id="KW-0812">Transmembrane</keyword>
<feature type="signal peptide" evidence="2">
    <location>
        <begin position="1"/>
        <end position="22"/>
    </location>
</feature>
<feature type="transmembrane region" description="Helical" evidence="1">
    <location>
        <begin position="172"/>
        <end position="199"/>
    </location>
</feature>
<reference evidence="3" key="1">
    <citation type="journal article" date="2020" name="Fungal Divers.">
        <title>Resolving the Mortierellaceae phylogeny through synthesis of multi-gene phylogenetics and phylogenomics.</title>
        <authorList>
            <person name="Vandepol N."/>
            <person name="Liber J."/>
            <person name="Desiro A."/>
            <person name="Na H."/>
            <person name="Kennedy M."/>
            <person name="Barry K."/>
            <person name="Grigoriev I.V."/>
            <person name="Miller A.N."/>
            <person name="O'Donnell K."/>
            <person name="Stajich J.E."/>
            <person name="Bonito G."/>
        </authorList>
    </citation>
    <scope>NUCLEOTIDE SEQUENCE</scope>
    <source>
        <strain evidence="3">NRRL 28262</strain>
    </source>
</reference>
<name>A0AAD4DHP2_9FUNG</name>
<keyword evidence="4" id="KW-1185">Reference proteome</keyword>
<dbReference type="EMBL" id="JAAAIL010000192">
    <property type="protein sequence ID" value="KAG0278479.1"/>
    <property type="molecule type" value="Genomic_DNA"/>
</dbReference>
<evidence type="ECO:0000256" key="1">
    <source>
        <dbReference type="SAM" id="Phobius"/>
    </source>
</evidence>
<feature type="chain" id="PRO_5041936626" description="Transmembrane protein" evidence="2">
    <location>
        <begin position="23"/>
        <end position="234"/>
    </location>
</feature>
<proteinExistence type="predicted"/>
<sequence length="234" mass="25074">MLAGSGLCVLVAAHLIMVHVDGDSNYATYKRILIPHAPSRLQVAGDTDKVGGGITTTTQFDPTFDTQELLPLPVSSDSASDQGTSSTNNITVAATAETETENPDPPSAIVHIESLSYPRPGYSLAGVHLLLFLLAQTALLILLAILFLGVLIMTEFVLDREDEDVVKARWYFWGRVLGVLTATVVSAVHGSLLSAYVLLDGQSDCIAKAVVATILFYWIAMIALMNRTTGPLPY</sequence>
<organism evidence="3 4">
    <name type="scientific">Linnemannia exigua</name>
    <dbReference type="NCBI Taxonomy" id="604196"/>
    <lineage>
        <taxon>Eukaryota</taxon>
        <taxon>Fungi</taxon>
        <taxon>Fungi incertae sedis</taxon>
        <taxon>Mucoromycota</taxon>
        <taxon>Mortierellomycotina</taxon>
        <taxon>Mortierellomycetes</taxon>
        <taxon>Mortierellales</taxon>
        <taxon>Mortierellaceae</taxon>
        <taxon>Linnemannia</taxon>
    </lineage>
</organism>
<gene>
    <name evidence="3" type="ORF">BGZ95_003896</name>
</gene>
<keyword evidence="1" id="KW-1133">Transmembrane helix</keyword>
<evidence type="ECO:0000313" key="4">
    <source>
        <dbReference type="Proteomes" id="UP001194580"/>
    </source>
</evidence>
<evidence type="ECO:0000256" key="2">
    <source>
        <dbReference type="SAM" id="SignalP"/>
    </source>
</evidence>
<comment type="caution">
    <text evidence="3">The sequence shown here is derived from an EMBL/GenBank/DDBJ whole genome shotgun (WGS) entry which is preliminary data.</text>
</comment>
<accession>A0AAD4DHP2</accession>
<evidence type="ECO:0000313" key="3">
    <source>
        <dbReference type="EMBL" id="KAG0278479.1"/>
    </source>
</evidence>
<protein>
    <recommendedName>
        <fullName evidence="5">Transmembrane protein</fullName>
    </recommendedName>
</protein>
<feature type="transmembrane region" description="Helical" evidence="1">
    <location>
        <begin position="129"/>
        <end position="152"/>
    </location>
</feature>
<keyword evidence="1" id="KW-0472">Membrane</keyword>